<name>A0A401WTS4_ACEPA</name>
<dbReference type="Proteomes" id="UP000287300">
    <property type="component" value="Unassembled WGS sequence"/>
</dbReference>
<comment type="caution">
    <text evidence="1">The sequence shown here is derived from an EMBL/GenBank/DDBJ whole genome shotgun (WGS) entry which is preliminary data.</text>
</comment>
<gene>
    <name evidence="1" type="ORF">NBRC3188_1393</name>
</gene>
<accession>A0A401WTS4</accession>
<evidence type="ECO:0000313" key="1">
    <source>
        <dbReference type="EMBL" id="GCD52696.1"/>
    </source>
</evidence>
<dbReference type="AlphaFoldDB" id="A0A401WTS4"/>
<proteinExistence type="predicted"/>
<sequence>MPTPSPKLMALIEPEARIACIMRLAAQLPPNDNLPAEAL</sequence>
<protein>
    <submittedName>
        <fullName evidence="1">Uncharacterized protein</fullName>
    </submittedName>
</protein>
<organism evidence="1 2">
    <name type="scientific">Acetobacter pasteurianus NBRC 3188</name>
    <dbReference type="NCBI Taxonomy" id="1226663"/>
    <lineage>
        <taxon>Bacteria</taxon>
        <taxon>Pseudomonadati</taxon>
        <taxon>Pseudomonadota</taxon>
        <taxon>Alphaproteobacteria</taxon>
        <taxon>Acetobacterales</taxon>
        <taxon>Acetobacteraceae</taxon>
        <taxon>Acetobacter</taxon>
    </lineage>
</organism>
<evidence type="ECO:0000313" key="2">
    <source>
        <dbReference type="Proteomes" id="UP000287300"/>
    </source>
</evidence>
<reference evidence="1 2" key="1">
    <citation type="submission" date="2016-06" db="EMBL/GenBank/DDBJ databases">
        <title>Acetobacter pasteurianus NBRC 3188 whole genome sequencing project.</title>
        <authorList>
            <person name="Matsutani M."/>
            <person name="Shiwa Y."/>
            <person name="Okamoto-Kainuma A."/>
            <person name="Ishikawa M."/>
            <person name="Koizumi Y."/>
            <person name="Yoshikawa H."/>
            <person name="Yakushi T."/>
            <person name="Matsushita K."/>
        </authorList>
    </citation>
    <scope>NUCLEOTIDE SEQUENCE [LARGE SCALE GENOMIC DNA]</scope>
    <source>
        <strain evidence="1 2">NBRC 3188</strain>
    </source>
</reference>
<dbReference type="EMBL" id="BDES01000023">
    <property type="protein sequence ID" value="GCD52696.1"/>
    <property type="molecule type" value="Genomic_DNA"/>
</dbReference>